<evidence type="ECO:0000313" key="2">
    <source>
        <dbReference type="Proteomes" id="UP000030143"/>
    </source>
</evidence>
<dbReference type="EMBL" id="JQFZ01000372">
    <property type="protein sequence ID" value="KGO49953.1"/>
    <property type="molecule type" value="Genomic_DNA"/>
</dbReference>
<dbReference type="VEuPathDB" id="FungiDB:PEXP_077120"/>
<dbReference type="GeneID" id="27683276"/>
<keyword evidence="2" id="KW-1185">Reference proteome</keyword>
<dbReference type="OrthoDB" id="10582756at2759"/>
<evidence type="ECO:0000313" key="1">
    <source>
        <dbReference type="EMBL" id="KGO49953.1"/>
    </source>
</evidence>
<dbReference type="RefSeq" id="XP_016593342.1">
    <property type="nucleotide sequence ID" value="XM_016747855.1"/>
</dbReference>
<gene>
    <name evidence="1" type="ORF">PEX2_105870</name>
</gene>
<dbReference type="Proteomes" id="UP000030143">
    <property type="component" value="Unassembled WGS sequence"/>
</dbReference>
<dbReference type="AlphaFoldDB" id="A0A0A2J5J0"/>
<name>A0A0A2J5J0_PENEN</name>
<protein>
    <submittedName>
        <fullName evidence="1">Uncharacterized protein</fullName>
    </submittedName>
</protein>
<reference evidence="1 2" key="1">
    <citation type="journal article" date="2015" name="Mol. Plant Microbe Interact.">
        <title>Genome, transcriptome, and functional analyses of Penicillium expansum provide new insights into secondary metabolism and pathogenicity.</title>
        <authorList>
            <person name="Ballester A.R."/>
            <person name="Marcet-Houben M."/>
            <person name="Levin E."/>
            <person name="Sela N."/>
            <person name="Selma-Lazaro C."/>
            <person name="Carmona L."/>
            <person name="Wisniewski M."/>
            <person name="Droby S."/>
            <person name="Gonzalez-Candelas L."/>
            <person name="Gabaldon T."/>
        </authorList>
    </citation>
    <scope>NUCLEOTIDE SEQUENCE [LARGE SCALE GENOMIC DNA]</scope>
    <source>
        <strain evidence="1 2">MD-8</strain>
    </source>
</reference>
<comment type="caution">
    <text evidence="1">The sequence shown here is derived from an EMBL/GenBank/DDBJ whole genome shotgun (WGS) entry which is preliminary data.</text>
</comment>
<proteinExistence type="predicted"/>
<dbReference type="PhylomeDB" id="A0A0A2J5J0"/>
<sequence length="64" mass="6826">MGGGKLASAAGINYLVGDGGGRDIIFIRGDSTVLQGSAMSQARNRSWTKWIGNCSLNRAQRNRN</sequence>
<dbReference type="HOGENOM" id="CLU_2868377_0_0_1"/>
<organism evidence="1 2">
    <name type="scientific">Penicillium expansum</name>
    <name type="common">Blue mold rot fungus</name>
    <dbReference type="NCBI Taxonomy" id="27334"/>
    <lineage>
        <taxon>Eukaryota</taxon>
        <taxon>Fungi</taxon>
        <taxon>Dikarya</taxon>
        <taxon>Ascomycota</taxon>
        <taxon>Pezizomycotina</taxon>
        <taxon>Eurotiomycetes</taxon>
        <taxon>Eurotiomycetidae</taxon>
        <taxon>Eurotiales</taxon>
        <taxon>Aspergillaceae</taxon>
        <taxon>Penicillium</taxon>
    </lineage>
</organism>
<accession>A0A0A2J5J0</accession>